<keyword evidence="1" id="KW-0812">Transmembrane</keyword>
<dbReference type="eggNOG" id="ENOG502ZGAJ">
    <property type="taxonomic scope" value="Bacteria"/>
</dbReference>
<sequence length="111" mass="12710">MNSYINSEVKTLFIVLITILSLFATIFVVWSLMKSDYHGVLTDLEGSIFTLEPLNVDHESEFSVQEIHFNENTKVKGEGNSIDDLKEGQEVKLWVDEDRHNKVANVIKIIE</sequence>
<accession>A0A0A5FZN4</accession>
<comment type="caution">
    <text evidence="2">The sequence shown here is derived from an EMBL/GenBank/DDBJ whole genome shotgun (WGS) entry which is preliminary data.</text>
</comment>
<reference evidence="2 3" key="1">
    <citation type="submission" date="2013-08" db="EMBL/GenBank/DDBJ databases">
        <authorList>
            <person name="Huang J."/>
            <person name="Wang G."/>
        </authorList>
    </citation>
    <scope>NUCLEOTIDE SEQUENCE [LARGE SCALE GENOMIC DNA]</scope>
    <source>
        <strain evidence="2 3">BH030004</strain>
    </source>
</reference>
<dbReference type="EMBL" id="AVPF01000032">
    <property type="protein sequence ID" value="KGX86296.1"/>
    <property type="molecule type" value="Genomic_DNA"/>
</dbReference>
<feature type="transmembrane region" description="Helical" evidence="1">
    <location>
        <begin position="12"/>
        <end position="33"/>
    </location>
</feature>
<keyword evidence="1" id="KW-0472">Membrane</keyword>
<evidence type="ECO:0000313" key="2">
    <source>
        <dbReference type="EMBL" id="KGX86296.1"/>
    </source>
</evidence>
<proteinExistence type="predicted"/>
<dbReference type="OrthoDB" id="2936632at2"/>
<keyword evidence="3" id="KW-1185">Reference proteome</keyword>
<protein>
    <recommendedName>
        <fullName evidence="4">DUF5666 domain-containing protein</fullName>
    </recommendedName>
</protein>
<evidence type="ECO:0000313" key="3">
    <source>
        <dbReference type="Proteomes" id="UP000030403"/>
    </source>
</evidence>
<organism evidence="2 3">
    <name type="scientific">Pontibacillus marinus BH030004 = DSM 16465</name>
    <dbReference type="NCBI Taxonomy" id="1385511"/>
    <lineage>
        <taxon>Bacteria</taxon>
        <taxon>Bacillati</taxon>
        <taxon>Bacillota</taxon>
        <taxon>Bacilli</taxon>
        <taxon>Bacillales</taxon>
        <taxon>Bacillaceae</taxon>
        <taxon>Pontibacillus</taxon>
    </lineage>
</organism>
<name>A0A0A5FZN4_9BACI</name>
<evidence type="ECO:0008006" key="4">
    <source>
        <dbReference type="Google" id="ProtNLM"/>
    </source>
</evidence>
<dbReference type="AlphaFoldDB" id="A0A0A5FZN4"/>
<dbReference type="Proteomes" id="UP000030403">
    <property type="component" value="Unassembled WGS sequence"/>
</dbReference>
<dbReference type="RefSeq" id="WP_027447046.1">
    <property type="nucleotide sequence ID" value="NZ_AULJ01000046.1"/>
</dbReference>
<keyword evidence="1" id="KW-1133">Transmembrane helix</keyword>
<gene>
    <name evidence="2" type="ORF">N783_12420</name>
</gene>
<evidence type="ECO:0000256" key="1">
    <source>
        <dbReference type="SAM" id="Phobius"/>
    </source>
</evidence>